<accession>A0A2N3PTL4</accession>
<dbReference type="AlphaFoldDB" id="A0A2N3PTL4"/>
<keyword evidence="1" id="KW-0732">Signal</keyword>
<dbReference type="OrthoDB" id="8443104at2"/>
<organism evidence="2 3">
    <name type="scientific">Telmatospirillum siberiense</name>
    <dbReference type="NCBI Taxonomy" id="382514"/>
    <lineage>
        <taxon>Bacteria</taxon>
        <taxon>Pseudomonadati</taxon>
        <taxon>Pseudomonadota</taxon>
        <taxon>Alphaproteobacteria</taxon>
        <taxon>Rhodospirillales</taxon>
        <taxon>Rhodospirillaceae</taxon>
        <taxon>Telmatospirillum</taxon>
    </lineage>
</organism>
<dbReference type="Proteomes" id="UP000233293">
    <property type="component" value="Unassembled WGS sequence"/>
</dbReference>
<evidence type="ECO:0000256" key="1">
    <source>
        <dbReference type="SAM" id="SignalP"/>
    </source>
</evidence>
<feature type="signal peptide" evidence="1">
    <location>
        <begin position="1"/>
        <end position="21"/>
    </location>
</feature>
<gene>
    <name evidence="2" type="ORF">CWS72_14750</name>
</gene>
<sequence>MNFAKRSIVLFSSLLALSACKAFDKEEPPLCPRVSALADSVTLTKFKPGPGRDLTDVELKAEMTSYHGSCHYDAEAKQMHVLLEVGIDAERRPGLAGRTAQVAYYIAVPTFYPDPKAKQILPVTLQFADDSNRLHYTDSEVDIAIPMANFKDLTKYEVFVGLQLTPDELAFNRQQKRGR</sequence>
<feature type="chain" id="PRO_5015001499" description="Lipoprotein" evidence="1">
    <location>
        <begin position="22"/>
        <end position="179"/>
    </location>
</feature>
<keyword evidence="3" id="KW-1185">Reference proteome</keyword>
<reference evidence="3" key="1">
    <citation type="submission" date="2017-12" db="EMBL/GenBank/DDBJ databases">
        <title>Draft genome sequence of Telmatospirillum siberiense 26-4b1T, an acidotolerant peatland alphaproteobacterium potentially involved in sulfur cycling.</title>
        <authorList>
            <person name="Hausmann B."/>
            <person name="Pjevac P."/>
            <person name="Schreck K."/>
            <person name="Herbold C.W."/>
            <person name="Daims H."/>
            <person name="Wagner M."/>
            <person name="Pester M."/>
            <person name="Loy A."/>
        </authorList>
    </citation>
    <scope>NUCLEOTIDE SEQUENCE [LARGE SCALE GENOMIC DNA]</scope>
    <source>
        <strain evidence="3">26-4b1</strain>
    </source>
</reference>
<evidence type="ECO:0000313" key="3">
    <source>
        <dbReference type="Proteomes" id="UP000233293"/>
    </source>
</evidence>
<dbReference type="PROSITE" id="PS51257">
    <property type="entry name" value="PROKAR_LIPOPROTEIN"/>
    <property type="match status" value="1"/>
</dbReference>
<comment type="caution">
    <text evidence="2">The sequence shown here is derived from an EMBL/GenBank/DDBJ whole genome shotgun (WGS) entry which is preliminary data.</text>
</comment>
<proteinExistence type="predicted"/>
<dbReference type="EMBL" id="PIUM01000017">
    <property type="protein sequence ID" value="PKU23751.1"/>
    <property type="molecule type" value="Genomic_DNA"/>
</dbReference>
<evidence type="ECO:0000313" key="2">
    <source>
        <dbReference type="EMBL" id="PKU23751.1"/>
    </source>
</evidence>
<evidence type="ECO:0008006" key="4">
    <source>
        <dbReference type="Google" id="ProtNLM"/>
    </source>
</evidence>
<dbReference type="RefSeq" id="WP_101251387.1">
    <property type="nucleotide sequence ID" value="NZ_PIUM01000017.1"/>
</dbReference>
<name>A0A2N3PTL4_9PROT</name>
<protein>
    <recommendedName>
        <fullName evidence="4">Lipoprotein</fullName>
    </recommendedName>
</protein>